<dbReference type="STRING" id="234267.Acid_7878"/>
<dbReference type="PROSITE" id="PS50110">
    <property type="entry name" value="RESPONSE_REGULATORY"/>
    <property type="match status" value="1"/>
</dbReference>
<accession>Q01NJ8</accession>
<dbReference type="PANTHER" id="PTHR43214:SF41">
    <property type="entry name" value="NITRATE_NITRITE RESPONSE REGULATOR PROTEIN NARP"/>
    <property type="match status" value="1"/>
</dbReference>
<keyword evidence="3" id="KW-0238">DNA-binding</keyword>
<dbReference type="GO" id="GO:0003677">
    <property type="term" value="F:DNA binding"/>
    <property type="evidence" value="ECO:0007669"/>
    <property type="project" value="UniProtKB-KW"/>
</dbReference>
<reference evidence="8" key="1">
    <citation type="submission" date="2006-10" db="EMBL/GenBank/DDBJ databases">
        <title>Complete sequence of Solibacter usitatus Ellin6076.</title>
        <authorList>
            <consortium name="US DOE Joint Genome Institute"/>
            <person name="Copeland A."/>
            <person name="Lucas S."/>
            <person name="Lapidus A."/>
            <person name="Barry K."/>
            <person name="Detter J.C."/>
            <person name="Glavina del Rio T."/>
            <person name="Hammon N."/>
            <person name="Israni S."/>
            <person name="Dalin E."/>
            <person name="Tice H."/>
            <person name="Pitluck S."/>
            <person name="Thompson L.S."/>
            <person name="Brettin T."/>
            <person name="Bruce D."/>
            <person name="Han C."/>
            <person name="Tapia R."/>
            <person name="Gilna P."/>
            <person name="Schmutz J."/>
            <person name="Larimer F."/>
            <person name="Land M."/>
            <person name="Hauser L."/>
            <person name="Kyrpides N."/>
            <person name="Mikhailova N."/>
            <person name="Janssen P.H."/>
            <person name="Kuske C.R."/>
            <person name="Richardson P."/>
        </authorList>
    </citation>
    <scope>NUCLEOTIDE SEQUENCE</scope>
    <source>
        <strain evidence="8">Ellin6076</strain>
    </source>
</reference>
<dbReference type="Pfam" id="PF00072">
    <property type="entry name" value="Response_reg"/>
    <property type="match status" value="1"/>
</dbReference>
<dbReference type="SUPFAM" id="SSF52172">
    <property type="entry name" value="CheY-like"/>
    <property type="match status" value="1"/>
</dbReference>
<dbReference type="OrthoDB" id="9780153at2"/>
<dbReference type="InterPro" id="IPR001789">
    <property type="entry name" value="Sig_transdc_resp-reg_receiver"/>
</dbReference>
<keyword evidence="2" id="KW-0805">Transcription regulation</keyword>
<evidence type="ECO:0000256" key="2">
    <source>
        <dbReference type="ARBA" id="ARBA00023015"/>
    </source>
</evidence>
<gene>
    <name evidence="8" type="ordered locus">Acid_7878</name>
</gene>
<dbReference type="InParanoid" id="Q01NJ8"/>
<dbReference type="EMBL" id="CP000473">
    <property type="protein sequence ID" value="ABJ88772.1"/>
    <property type="molecule type" value="Genomic_DNA"/>
</dbReference>
<dbReference type="SUPFAM" id="SSF46894">
    <property type="entry name" value="C-terminal effector domain of the bipartite response regulators"/>
    <property type="match status" value="1"/>
</dbReference>
<keyword evidence="1 5" id="KW-0597">Phosphoprotein</keyword>
<dbReference type="CDD" id="cd17535">
    <property type="entry name" value="REC_NarL-like"/>
    <property type="match status" value="1"/>
</dbReference>
<dbReference type="GO" id="GO:0000160">
    <property type="term" value="P:phosphorelay signal transduction system"/>
    <property type="evidence" value="ECO:0007669"/>
    <property type="project" value="InterPro"/>
</dbReference>
<feature type="modified residue" description="4-aspartylphosphate" evidence="5">
    <location>
        <position position="56"/>
    </location>
</feature>
<dbReference type="SMART" id="SM00448">
    <property type="entry name" value="REC"/>
    <property type="match status" value="1"/>
</dbReference>
<dbReference type="PROSITE" id="PS50043">
    <property type="entry name" value="HTH_LUXR_2"/>
    <property type="match status" value="1"/>
</dbReference>
<dbReference type="FunCoup" id="Q01NJ8">
    <property type="interactions" value="220"/>
</dbReference>
<dbReference type="AlphaFoldDB" id="Q01NJ8"/>
<organism evidence="8">
    <name type="scientific">Solibacter usitatus (strain Ellin6076)</name>
    <dbReference type="NCBI Taxonomy" id="234267"/>
    <lineage>
        <taxon>Bacteria</taxon>
        <taxon>Pseudomonadati</taxon>
        <taxon>Acidobacteriota</taxon>
        <taxon>Terriglobia</taxon>
        <taxon>Bryobacterales</taxon>
        <taxon>Solibacteraceae</taxon>
        <taxon>Candidatus Solibacter</taxon>
    </lineage>
</organism>
<dbReference type="KEGG" id="sus:Acid_7878"/>
<name>Q01NJ8_SOLUE</name>
<dbReference type="PANTHER" id="PTHR43214">
    <property type="entry name" value="TWO-COMPONENT RESPONSE REGULATOR"/>
    <property type="match status" value="1"/>
</dbReference>
<dbReference type="InterPro" id="IPR000792">
    <property type="entry name" value="Tscrpt_reg_LuxR_C"/>
</dbReference>
<proteinExistence type="predicted"/>
<dbReference type="InterPro" id="IPR011006">
    <property type="entry name" value="CheY-like_superfamily"/>
</dbReference>
<dbReference type="HOGENOM" id="CLU_000445_90_1_0"/>
<dbReference type="eggNOG" id="COG2197">
    <property type="taxonomic scope" value="Bacteria"/>
</dbReference>
<dbReference type="InterPro" id="IPR058245">
    <property type="entry name" value="NreC/VraR/RcsB-like_REC"/>
</dbReference>
<dbReference type="PROSITE" id="PS00622">
    <property type="entry name" value="HTH_LUXR_1"/>
    <property type="match status" value="1"/>
</dbReference>
<dbReference type="InterPro" id="IPR016032">
    <property type="entry name" value="Sig_transdc_resp-reg_C-effctor"/>
</dbReference>
<protein>
    <submittedName>
        <fullName evidence="8">Two component transcriptional regulator, LuxR family</fullName>
    </submittedName>
</protein>
<evidence type="ECO:0000313" key="8">
    <source>
        <dbReference type="EMBL" id="ABJ88772.1"/>
    </source>
</evidence>
<dbReference type="SMART" id="SM00421">
    <property type="entry name" value="HTH_LUXR"/>
    <property type="match status" value="1"/>
</dbReference>
<evidence type="ECO:0000256" key="5">
    <source>
        <dbReference type="PROSITE-ProRule" id="PRU00169"/>
    </source>
</evidence>
<dbReference type="CDD" id="cd06170">
    <property type="entry name" value="LuxR_C_like"/>
    <property type="match status" value="1"/>
</dbReference>
<evidence type="ECO:0000259" key="7">
    <source>
        <dbReference type="PROSITE" id="PS50110"/>
    </source>
</evidence>
<dbReference type="InterPro" id="IPR039420">
    <property type="entry name" value="WalR-like"/>
</dbReference>
<feature type="domain" description="Response regulatory" evidence="7">
    <location>
        <begin position="5"/>
        <end position="121"/>
    </location>
</feature>
<dbReference type="GO" id="GO:0006355">
    <property type="term" value="P:regulation of DNA-templated transcription"/>
    <property type="evidence" value="ECO:0007669"/>
    <property type="project" value="InterPro"/>
</dbReference>
<dbReference type="Gene3D" id="3.40.50.2300">
    <property type="match status" value="1"/>
</dbReference>
<dbReference type="Pfam" id="PF00196">
    <property type="entry name" value="GerE"/>
    <property type="match status" value="1"/>
</dbReference>
<evidence type="ECO:0000256" key="1">
    <source>
        <dbReference type="ARBA" id="ARBA00022553"/>
    </source>
</evidence>
<dbReference type="PRINTS" id="PR00038">
    <property type="entry name" value="HTHLUXR"/>
</dbReference>
<keyword evidence="4" id="KW-0804">Transcription</keyword>
<feature type="domain" description="HTH luxR-type" evidence="6">
    <location>
        <begin position="149"/>
        <end position="214"/>
    </location>
</feature>
<sequence length="224" mass="25109">MSKTKILLTDDHTLFRQGVRTLLAAEADMEVAGEAANAMDAVALAQQLRPDVVLMDIGMAGMSSFEATRLIRKERPEVKVIFLSMYDDEDYLAECVDMGANGYILKDSPADQLITAIREVQRGGSYLSPRLLSRLVDDFRLQGRGGGTRSPRFGTLTKREREILKMLAEGKSVKEIAAFFELSVKTVEAHKFNLMRKLDIHNKAQLVQYAIQKKIIRLPETTFA</sequence>
<evidence type="ECO:0000256" key="3">
    <source>
        <dbReference type="ARBA" id="ARBA00023125"/>
    </source>
</evidence>
<evidence type="ECO:0000256" key="4">
    <source>
        <dbReference type="ARBA" id="ARBA00023163"/>
    </source>
</evidence>
<evidence type="ECO:0000259" key="6">
    <source>
        <dbReference type="PROSITE" id="PS50043"/>
    </source>
</evidence>